<dbReference type="GO" id="GO:0004659">
    <property type="term" value="F:prenyltransferase activity"/>
    <property type="evidence" value="ECO:0007669"/>
    <property type="project" value="InterPro"/>
</dbReference>
<comment type="caution">
    <text evidence="7">The sequence shown here is derived from an EMBL/GenBank/DDBJ whole genome shotgun (WGS) entry which is preliminary data.</text>
</comment>
<evidence type="ECO:0000256" key="3">
    <source>
        <dbReference type="ARBA" id="ARBA00022679"/>
    </source>
</evidence>
<organism evidence="7 8">
    <name type="scientific">Pseudoclavibacter chungangensis</name>
    <dbReference type="NCBI Taxonomy" id="587635"/>
    <lineage>
        <taxon>Bacteria</taxon>
        <taxon>Bacillati</taxon>
        <taxon>Actinomycetota</taxon>
        <taxon>Actinomycetes</taxon>
        <taxon>Micrococcales</taxon>
        <taxon>Microbacteriaceae</taxon>
        <taxon>Pseudoclavibacter</taxon>
    </lineage>
</organism>
<keyword evidence="4" id="KW-0479">Metal-binding</keyword>
<keyword evidence="5" id="KW-0460">Magnesium</keyword>
<name>A0A7J5BNS5_9MICO</name>
<evidence type="ECO:0000256" key="2">
    <source>
        <dbReference type="ARBA" id="ARBA00006706"/>
    </source>
</evidence>
<evidence type="ECO:0000256" key="4">
    <source>
        <dbReference type="ARBA" id="ARBA00022723"/>
    </source>
</evidence>
<keyword evidence="8" id="KW-1185">Reference proteome</keyword>
<comment type="cofactor">
    <cofactor evidence="1">
        <name>Mg(2+)</name>
        <dbReference type="ChEBI" id="CHEBI:18420"/>
    </cofactor>
</comment>
<keyword evidence="3 6" id="KW-0808">Transferase</keyword>
<protein>
    <submittedName>
        <fullName evidence="7">Polyprenyl synthetase family protein</fullName>
    </submittedName>
</protein>
<dbReference type="PANTHER" id="PTHR12001">
    <property type="entry name" value="GERANYLGERANYL PYROPHOSPHATE SYNTHASE"/>
    <property type="match status" value="1"/>
</dbReference>
<proteinExistence type="inferred from homology"/>
<accession>A0A7J5BNS5</accession>
<comment type="similarity">
    <text evidence="2 6">Belongs to the FPP/GGPP synthase family.</text>
</comment>
<evidence type="ECO:0000256" key="1">
    <source>
        <dbReference type="ARBA" id="ARBA00001946"/>
    </source>
</evidence>
<evidence type="ECO:0000256" key="5">
    <source>
        <dbReference type="ARBA" id="ARBA00022842"/>
    </source>
</evidence>
<dbReference type="GO" id="GO:0008299">
    <property type="term" value="P:isoprenoid biosynthetic process"/>
    <property type="evidence" value="ECO:0007669"/>
    <property type="project" value="InterPro"/>
</dbReference>
<evidence type="ECO:0000313" key="8">
    <source>
        <dbReference type="Proteomes" id="UP000467240"/>
    </source>
</evidence>
<evidence type="ECO:0000313" key="7">
    <source>
        <dbReference type="EMBL" id="KAB1654074.1"/>
    </source>
</evidence>
<sequence length="372" mass="39884">MNALSLIQGTSGQIERELHSIFDAKIARPSAHGADLRFLWEATASRAVGGKLLRPRLFLSTVAALRAPSAGGAPETVERPEFSPSELRVAASLELLHFGFLLHDDVIDDDLSRRGRPNLIALLAATRSTEPARDEESGSRARRLHWAQSCAMLMGSLLIAEVHQIFAAVDADARSDALALLDHAISESVAGELMDVGLSDGMLGADLPTIIRMSEYKTATYSFGLPLQTAAVLAGAPAELGPSLGRAGRHLGLAFQLQDDLLSMFGDPARHGKDAFSDLREGKETALIAYARTTTTWRHIEPWFGVGDLRAADARTASTLLEACGARTFVEGLIAEQLTALDELTARHDAAFPVPLVRVLDGLRDELVGRAA</sequence>
<dbReference type="Gene3D" id="1.10.600.10">
    <property type="entry name" value="Farnesyl Diphosphate Synthase"/>
    <property type="match status" value="1"/>
</dbReference>
<dbReference type="InterPro" id="IPR000092">
    <property type="entry name" value="Polyprenyl_synt"/>
</dbReference>
<dbReference type="AlphaFoldDB" id="A0A7J5BNS5"/>
<gene>
    <name evidence="7" type="ORF">F8O01_14260</name>
</gene>
<dbReference type="SFLD" id="SFLDS00005">
    <property type="entry name" value="Isoprenoid_Synthase_Type_I"/>
    <property type="match status" value="1"/>
</dbReference>
<reference evidence="7 8" key="1">
    <citation type="submission" date="2019-09" db="EMBL/GenBank/DDBJ databases">
        <title>Phylogeny of genus Pseudoclavibacter and closely related genus.</title>
        <authorList>
            <person name="Li Y."/>
        </authorList>
    </citation>
    <scope>NUCLEOTIDE SEQUENCE [LARGE SCALE GENOMIC DNA]</scope>
    <source>
        <strain evidence="7 8">DSM 23821</strain>
    </source>
</reference>
<evidence type="ECO:0000256" key="6">
    <source>
        <dbReference type="RuleBase" id="RU004466"/>
    </source>
</evidence>
<dbReference type="RefSeq" id="WP_158041624.1">
    <property type="nucleotide sequence ID" value="NZ_JACCFV010000001.1"/>
</dbReference>
<dbReference type="EMBL" id="WBJZ01000020">
    <property type="protein sequence ID" value="KAB1654074.1"/>
    <property type="molecule type" value="Genomic_DNA"/>
</dbReference>
<dbReference type="InterPro" id="IPR008949">
    <property type="entry name" value="Isoprenoid_synthase_dom_sf"/>
</dbReference>
<dbReference type="PANTHER" id="PTHR12001:SF85">
    <property type="entry name" value="SHORT CHAIN ISOPRENYL DIPHOSPHATE SYNTHASE"/>
    <property type="match status" value="1"/>
</dbReference>
<dbReference type="Pfam" id="PF00348">
    <property type="entry name" value="polyprenyl_synt"/>
    <property type="match status" value="1"/>
</dbReference>
<dbReference type="SUPFAM" id="SSF48576">
    <property type="entry name" value="Terpenoid synthases"/>
    <property type="match status" value="1"/>
</dbReference>
<dbReference type="OrthoDB" id="4497239at2"/>
<dbReference type="GO" id="GO:0046872">
    <property type="term" value="F:metal ion binding"/>
    <property type="evidence" value="ECO:0007669"/>
    <property type="project" value="UniProtKB-KW"/>
</dbReference>
<dbReference type="Proteomes" id="UP000467240">
    <property type="component" value="Unassembled WGS sequence"/>
</dbReference>
<dbReference type="PROSITE" id="PS00723">
    <property type="entry name" value="POLYPRENYL_SYNTHASE_1"/>
    <property type="match status" value="1"/>
</dbReference>
<dbReference type="InterPro" id="IPR033749">
    <property type="entry name" value="Polyprenyl_synt_CS"/>
</dbReference>